<evidence type="ECO:0000259" key="1">
    <source>
        <dbReference type="Pfam" id="PF24292"/>
    </source>
</evidence>
<dbReference type="Pfam" id="PF24292">
    <property type="entry name" value="DUF7479"/>
    <property type="match status" value="1"/>
</dbReference>
<gene>
    <name evidence="2" type="ORF">SDC9_192507</name>
</gene>
<organism evidence="2">
    <name type="scientific">bioreactor metagenome</name>
    <dbReference type="NCBI Taxonomy" id="1076179"/>
    <lineage>
        <taxon>unclassified sequences</taxon>
        <taxon>metagenomes</taxon>
        <taxon>ecological metagenomes</taxon>
    </lineage>
</organism>
<dbReference type="EMBL" id="VSSQ01104468">
    <property type="protein sequence ID" value="MPN44940.1"/>
    <property type="molecule type" value="Genomic_DNA"/>
</dbReference>
<dbReference type="AlphaFoldDB" id="A0A645I1B1"/>
<feature type="domain" description="DUF7479" evidence="1">
    <location>
        <begin position="2"/>
        <end position="51"/>
    </location>
</feature>
<sequence length="51" mass="5834">MPLMETKTFFKYLGHSFHTDIPTCPKCGLVYISEALAKGRMAQVEQELEDK</sequence>
<dbReference type="InterPro" id="IPR055902">
    <property type="entry name" value="DUF7479"/>
</dbReference>
<comment type="caution">
    <text evidence="2">The sequence shown here is derived from an EMBL/GenBank/DDBJ whole genome shotgun (WGS) entry which is preliminary data.</text>
</comment>
<evidence type="ECO:0000313" key="2">
    <source>
        <dbReference type="EMBL" id="MPN44940.1"/>
    </source>
</evidence>
<accession>A0A645I1B1</accession>
<dbReference type="NCBIfam" id="NF045645">
    <property type="entry name" value="DVU_1557_fam"/>
    <property type="match status" value="1"/>
</dbReference>
<name>A0A645I1B1_9ZZZZ</name>
<dbReference type="InterPro" id="IPR054656">
    <property type="entry name" value="DVU_1557-like"/>
</dbReference>
<protein>
    <recommendedName>
        <fullName evidence="1">DUF7479 domain-containing protein</fullName>
    </recommendedName>
</protein>
<reference evidence="2" key="1">
    <citation type="submission" date="2019-08" db="EMBL/GenBank/DDBJ databases">
        <authorList>
            <person name="Kucharzyk K."/>
            <person name="Murdoch R.W."/>
            <person name="Higgins S."/>
            <person name="Loffler F."/>
        </authorList>
    </citation>
    <scope>NUCLEOTIDE SEQUENCE</scope>
</reference>
<proteinExistence type="predicted"/>